<reference evidence="10" key="1">
    <citation type="submission" date="2011-02" db="EMBL/GenBank/DDBJ databases">
        <title>RaNanos maintains the fate of the primordial germ cells in the Rhynchosciara americana embryo.</title>
        <authorList>
            <person name="Rezende-Teixeira P."/>
            <person name="Palomino N.B."/>
            <person name="Machado-Santelli G.M."/>
        </authorList>
    </citation>
    <scope>NUCLEOTIDE SEQUENCE</scope>
</reference>
<feature type="domain" description="Nanos-type" evidence="9">
    <location>
        <begin position="126"/>
        <end position="180"/>
    </location>
</feature>
<keyword evidence="7 8" id="KW-0694">RNA-binding</keyword>
<dbReference type="InterPro" id="IPR008705">
    <property type="entry name" value="Nanos/Xcar2"/>
</dbReference>
<comment type="subcellular location">
    <subcellularLocation>
        <location evidence="1">Cytoplasm</location>
    </subcellularLocation>
</comment>
<accession>F2YMG1</accession>
<protein>
    <submittedName>
        <fullName evidence="10">Nanos protein</fullName>
    </submittedName>
</protein>
<evidence type="ECO:0000313" key="10">
    <source>
        <dbReference type="EMBL" id="AEA03004.1"/>
    </source>
</evidence>
<evidence type="ECO:0000256" key="7">
    <source>
        <dbReference type="ARBA" id="ARBA00022884"/>
    </source>
</evidence>
<dbReference type="Gene3D" id="4.10.60.30">
    <property type="entry name" value="Nanos, RNA-binding domain"/>
    <property type="match status" value="1"/>
</dbReference>
<dbReference type="EMBL" id="JF325840">
    <property type="protein sequence ID" value="AEA03004.1"/>
    <property type="molecule type" value="mRNA"/>
</dbReference>
<keyword evidence="4 8" id="KW-0863">Zinc-finger</keyword>
<dbReference type="PROSITE" id="PS51522">
    <property type="entry name" value="ZF_NANOS"/>
    <property type="match status" value="1"/>
</dbReference>
<proteinExistence type="evidence at transcript level"/>
<evidence type="ECO:0000256" key="8">
    <source>
        <dbReference type="PROSITE-ProRule" id="PRU00855"/>
    </source>
</evidence>
<comment type="similarity">
    <text evidence="8">Belongs to the nanos family.</text>
</comment>
<evidence type="ECO:0000259" key="9">
    <source>
        <dbReference type="PROSITE" id="PS51522"/>
    </source>
</evidence>
<dbReference type="Pfam" id="PF05741">
    <property type="entry name" value="zf-nanos"/>
    <property type="match status" value="1"/>
</dbReference>
<dbReference type="GO" id="GO:0005737">
    <property type="term" value="C:cytoplasm"/>
    <property type="evidence" value="ECO:0007669"/>
    <property type="project" value="UniProtKB-SubCell"/>
</dbReference>
<keyword evidence="2" id="KW-0963">Cytoplasm</keyword>
<name>F2YMG1_RHYAM</name>
<dbReference type="InterPro" id="IPR038129">
    <property type="entry name" value="Nanos_sf"/>
</dbReference>
<dbReference type="InterPro" id="IPR024161">
    <property type="entry name" value="Znf_nanos-typ"/>
</dbReference>
<dbReference type="GO" id="GO:0003723">
    <property type="term" value="F:RNA binding"/>
    <property type="evidence" value="ECO:0007669"/>
    <property type="project" value="UniProtKB-UniRule"/>
</dbReference>
<sequence>MDDYAILDNVFCTAILQILEIPGIFTDSPFIDLDEVKCDFEKNGNSDEPYYGSDTIRQSYDELHDLDSTGGNCDETYYDPDIILRNCDETHYYHNTLRQPLADLQSKFNKNLSKKAQILDDSQNNFCRFCENNQEPSKVYNSHTLRDGKGKLVCPRLRKYVCPICNATGDNAHTVRYCTKKPIFIIKGGNDTGVLKKIRPKTLFKKTIRV</sequence>
<dbReference type="PANTHER" id="PTHR12887">
    <property type="entry name" value="NANOS PROTEIN"/>
    <property type="match status" value="1"/>
</dbReference>
<keyword evidence="6 8" id="KW-0810">Translation regulation</keyword>
<evidence type="ECO:0000256" key="5">
    <source>
        <dbReference type="ARBA" id="ARBA00022833"/>
    </source>
</evidence>
<evidence type="ECO:0000256" key="4">
    <source>
        <dbReference type="ARBA" id="ARBA00022771"/>
    </source>
</evidence>
<evidence type="ECO:0000256" key="1">
    <source>
        <dbReference type="ARBA" id="ARBA00004496"/>
    </source>
</evidence>
<dbReference type="GO" id="GO:0006417">
    <property type="term" value="P:regulation of translation"/>
    <property type="evidence" value="ECO:0007669"/>
    <property type="project" value="UniProtKB-UniRule"/>
</dbReference>
<evidence type="ECO:0000256" key="2">
    <source>
        <dbReference type="ARBA" id="ARBA00022490"/>
    </source>
</evidence>
<dbReference type="GO" id="GO:0008270">
    <property type="term" value="F:zinc ion binding"/>
    <property type="evidence" value="ECO:0007669"/>
    <property type="project" value="UniProtKB-KW"/>
</dbReference>
<evidence type="ECO:0000256" key="3">
    <source>
        <dbReference type="ARBA" id="ARBA00022723"/>
    </source>
</evidence>
<keyword evidence="5" id="KW-0862">Zinc</keyword>
<evidence type="ECO:0000256" key="6">
    <source>
        <dbReference type="ARBA" id="ARBA00022845"/>
    </source>
</evidence>
<dbReference type="AlphaFoldDB" id="F2YMG1"/>
<organism evidence="10">
    <name type="scientific">Rhynchosciara americana</name>
    <name type="common">Fungus gnat</name>
    <dbReference type="NCBI Taxonomy" id="7186"/>
    <lineage>
        <taxon>Eukaryota</taxon>
        <taxon>Metazoa</taxon>
        <taxon>Ecdysozoa</taxon>
        <taxon>Arthropoda</taxon>
        <taxon>Hexapoda</taxon>
        <taxon>Insecta</taxon>
        <taxon>Pterygota</taxon>
        <taxon>Neoptera</taxon>
        <taxon>Endopterygota</taxon>
        <taxon>Diptera</taxon>
        <taxon>Nematocera</taxon>
        <taxon>Sciaroidea</taxon>
        <taxon>Sciaridae</taxon>
        <taxon>Rhynchosciara</taxon>
    </lineage>
</organism>
<keyword evidence="3" id="KW-0479">Metal-binding</keyword>